<evidence type="ECO:0000256" key="13">
    <source>
        <dbReference type="ARBA" id="ARBA00023136"/>
    </source>
</evidence>
<evidence type="ECO:0000256" key="6">
    <source>
        <dbReference type="ARBA" id="ARBA00022692"/>
    </source>
</evidence>
<keyword evidence="13 16" id="KW-0472">Membrane</keyword>
<protein>
    <recommendedName>
        <fullName evidence="4">RING-type E3 ubiquitin transferase</fullName>
        <ecNumber evidence="4">2.3.2.27</ecNumber>
    </recommendedName>
</protein>
<comment type="subcellular location">
    <subcellularLocation>
        <location evidence="2">Membrane</location>
        <topology evidence="2">Single-pass membrane protein</topology>
    </subcellularLocation>
</comment>
<dbReference type="InterPro" id="IPR001841">
    <property type="entry name" value="Znf_RING"/>
</dbReference>
<dbReference type="CDD" id="cd16461">
    <property type="entry name" value="RING-H2_EL5-like"/>
    <property type="match status" value="1"/>
</dbReference>
<evidence type="ECO:0000256" key="9">
    <source>
        <dbReference type="ARBA" id="ARBA00022771"/>
    </source>
</evidence>
<comment type="caution">
    <text evidence="19">The sequence shown here is derived from an EMBL/GenBank/DDBJ whole genome shotgun (WGS) entry which is preliminary data.</text>
</comment>
<evidence type="ECO:0000256" key="2">
    <source>
        <dbReference type="ARBA" id="ARBA00004167"/>
    </source>
</evidence>
<evidence type="ECO:0000256" key="3">
    <source>
        <dbReference type="ARBA" id="ARBA00004906"/>
    </source>
</evidence>
<keyword evidence="11" id="KW-0862">Zinc</keyword>
<accession>A0A8X8Z257</accession>
<organism evidence="19">
    <name type="scientific">Salvia splendens</name>
    <name type="common">Scarlet sage</name>
    <dbReference type="NCBI Taxonomy" id="180675"/>
    <lineage>
        <taxon>Eukaryota</taxon>
        <taxon>Viridiplantae</taxon>
        <taxon>Streptophyta</taxon>
        <taxon>Embryophyta</taxon>
        <taxon>Tracheophyta</taxon>
        <taxon>Spermatophyta</taxon>
        <taxon>Magnoliopsida</taxon>
        <taxon>eudicotyledons</taxon>
        <taxon>Gunneridae</taxon>
        <taxon>Pentapetalae</taxon>
        <taxon>asterids</taxon>
        <taxon>lamiids</taxon>
        <taxon>Lamiales</taxon>
        <taxon>Lamiaceae</taxon>
        <taxon>Nepetoideae</taxon>
        <taxon>Mentheae</taxon>
        <taxon>Salviinae</taxon>
        <taxon>Salvia</taxon>
        <taxon>Salvia subgen. Calosphace</taxon>
        <taxon>core Calosphace</taxon>
    </lineage>
</organism>
<dbReference type="AlphaFoldDB" id="A0A8X8Z257"/>
<gene>
    <name evidence="19" type="ORF">SASPL_153416</name>
</gene>
<evidence type="ECO:0000256" key="4">
    <source>
        <dbReference type="ARBA" id="ARBA00012483"/>
    </source>
</evidence>
<dbReference type="GO" id="GO:0008270">
    <property type="term" value="F:zinc ion binding"/>
    <property type="evidence" value="ECO:0007669"/>
    <property type="project" value="UniProtKB-KW"/>
</dbReference>
<dbReference type="Proteomes" id="UP000298416">
    <property type="component" value="Unassembled WGS sequence"/>
</dbReference>
<evidence type="ECO:0000256" key="15">
    <source>
        <dbReference type="PROSITE-ProRule" id="PRU00175"/>
    </source>
</evidence>
<evidence type="ECO:0000256" key="7">
    <source>
        <dbReference type="ARBA" id="ARBA00022723"/>
    </source>
</evidence>
<dbReference type="InterPro" id="IPR025287">
    <property type="entry name" value="WAK_GUB"/>
</dbReference>
<evidence type="ECO:0000256" key="11">
    <source>
        <dbReference type="ARBA" id="ARBA00022833"/>
    </source>
</evidence>
<dbReference type="PANTHER" id="PTHR46279">
    <property type="entry name" value="RING/U-BOX SUPERFAMILY PROTEIN"/>
    <property type="match status" value="1"/>
</dbReference>
<dbReference type="Pfam" id="PF13639">
    <property type="entry name" value="zf-RING_2"/>
    <property type="match status" value="1"/>
</dbReference>
<evidence type="ECO:0000256" key="10">
    <source>
        <dbReference type="ARBA" id="ARBA00022786"/>
    </source>
</evidence>
<dbReference type="PANTHER" id="PTHR46279:SF31">
    <property type="entry name" value="RING-H2 FINGER PROTEIN ATL20-LIKE ISOFORM X1"/>
    <property type="match status" value="1"/>
</dbReference>
<dbReference type="Pfam" id="PF13947">
    <property type="entry name" value="GUB_WAK_bind"/>
    <property type="match status" value="1"/>
</dbReference>
<dbReference type="GO" id="GO:0016020">
    <property type="term" value="C:membrane"/>
    <property type="evidence" value="ECO:0007669"/>
    <property type="project" value="UniProtKB-SubCell"/>
</dbReference>
<evidence type="ECO:0000256" key="14">
    <source>
        <dbReference type="ARBA" id="ARBA00024209"/>
    </source>
</evidence>
<proteinExistence type="inferred from homology"/>
<comment type="catalytic activity">
    <reaction evidence="1">
        <text>S-ubiquitinyl-[E2 ubiquitin-conjugating enzyme]-L-cysteine + [acceptor protein]-L-lysine = [E2 ubiquitin-conjugating enzyme]-L-cysteine + N(6)-ubiquitinyl-[acceptor protein]-L-lysine.</text>
        <dbReference type="EC" id="2.3.2.27"/>
    </reaction>
</comment>
<dbReference type="SUPFAM" id="SSF57850">
    <property type="entry name" value="RING/U-box"/>
    <property type="match status" value="1"/>
</dbReference>
<dbReference type="PROSITE" id="PS50089">
    <property type="entry name" value="ZF_RING_2"/>
    <property type="match status" value="1"/>
</dbReference>
<dbReference type="EC" id="2.3.2.27" evidence="4"/>
<evidence type="ECO:0000313" key="19">
    <source>
        <dbReference type="EMBL" id="KAG6388217.1"/>
    </source>
</evidence>
<name>A0A8X8Z257_SALSN</name>
<keyword evidence="7" id="KW-0479">Metal-binding</keyword>
<evidence type="ECO:0000313" key="20">
    <source>
        <dbReference type="Proteomes" id="UP000298416"/>
    </source>
</evidence>
<feature type="domain" description="RING-type" evidence="18">
    <location>
        <begin position="303"/>
        <end position="345"/>
    </location>
</feature>
<evidence type="ECO:0000256" key="1">
    <source>
        <dbReference type="ARBA" id="ARBA00000900"/>
    </source>
</evidence>
<keyword evidence="10" id="KW-0833">Ubl conjugation pathway</keyword>
<dbReference type="Gene3D" id="3.30.40.10">
    <property type="entry name" value="Zinc/RING finger domain, C3HC4 (zinc finger)"/>
    <property type="match status" value="1"/>
</dbReference>
<evidence type="ECO:0000256" key="8">
    <source>
        <dbReference type="ARBA" id="ARBA00022729"/>
    </source>
</evidence>
<keyword evidence="5" id="KW-0808">Transferase</keyword>
<evidence type="ECO:0000256" key="17">
    <source>
        <dbReference type="SAM" id="SignalP"/>
    </source>
</evidence>
<comment type="pathway">
    <text evidence="3">Protein modification; protein ubiquitination.</text>
</comment>
<dbReference type="SMART" id="SM00184">
    <property type="entry name" value="RING"/>
    <property type="match status" value="1"/>
</dbReference>
<dbReference type="InterPro" id="IPR013083">
    <property type="entry name" value="Znf_RING/FYVE/PHD"/>
</dbReference>
<keyword evidence="12 16" id="KW-1133">Transmembrane helix</keyword>
<evidence type="ECO:0000259" key="18">
    <source>
        <dbReference type="PROSITE" id="PS50089"/>
    </source>
</evidence>
<sequence length="348" mass="37834">MNIAATLFLTLSIIPSLSAAPCNPQFCDAVLGPEIRFPFFLPSRQSPSCGLPGFELRCNSQSQTILTLPHSGSFAVNRIDYATQIIHIDDPNACLPARILNFSVSGSPFLATYKRSYAFLNCSSDFTDFDPNLFTPLYCLGAVLAMRSDAAAPVPAACVRFKSVEVPLDLGDDLELLWNVPVCWNCENEGGICGLKEEDGEGSGVACFRRSKSALSTSAKYGIILGLGIPGLLCIMGITCYACGLIQPSNLRHRLESELPMTISDQRPVIRSASGLDGPTINSYPTMVLGESRRLPKASDVCCPICLSDYQPKETLKSIPECNHYFHAECVDEWLKLNGSCPVCRTRN</sequence>
<evidence type="ECO:0000256" key="12">
    <source>
        <dbReference type="ARBA" id="ARBA00022989"/>
    </source>
</evidence>
<reference evidence="19" key="2">
    <citation type="submission" date="2020-08" db="EMBL/GenBank/DDBJ databases">
        <title>Plant Genome Project.</title>
        <authorList>
            <person name="Zhang R.-G."/>
        </authorList>
    </citation>
    <scope>NUCLEOTIDE SEQUENCE</scope>
    <source>
        <strain evidence="19">Huo1</strain>
        <tissue evidence="19">Leaf</tissue>
    </source>
</reference>
<dbReference type="InterPro" id="IPR046948">
    <property type="entry name" value="ATL20-22-like"/>
</dbReference>
<evidence type="ECO:0000256" key="5">
    <source>
        <dbReference type="ARBA" id="ARBA00022679"/>
    </source>
</evidence>
<feature type="transmembrane region" description="Helical" evidence="16">
    <location>
        <begin position="221"/>
        <end position="246"/>
    </location>
</feature>
<keyword evidence="20" id="KW-1185">Reference proteome</keyword>
<keyword evidence="9 15" id="KW-0863">Zinc-finger</keyword>
<keyword evidence="6 16" id="KW-0812">Transmembrane</keyword>
<feature type="signal peptide" evidence="17">
    <location>
        <begin position="1"/>
        <end position="19"/>
    </location>
</feature>
<feature type="chain" id="PRO_5036459120" description="RING-type E3 ubiquitin transferase" evidence="17">
    <location>
        <begin position="20"/>
        <end position="348"/>
    </location>
</feature>
<dbReference type="GO" id="GO:0061630">
    <property type="term" value="F:ubiquitin protein ligase activity"/>
    <property type="evidence" value="ECO:0007669"/>
    <property type="project" value="UniProtKB-EC"/>
</dbReference>
<dbReference type="OrthoDB" id="8062037at2759"/>
<reference evidence="19" key="1">
    <citation type="submission" date="2018-01" db="EMBL/GenBank/DDBJ databases">
        <authorList>
            <person name="Mao J.F."/>
        </authorList>
    </citation>
    <scope>NUCLEOTIDE SEQUENCE</scope>
    <source>
        <strain evidence="19">Huo1</strain>
        <tissue evidence="19">Leaf</tissue>
    </source>
</reference>
<comment type="similarity">
    <text evidence="14">Belongs to the RING-type zinc finger family. ATL subfamily.</text>
</comment>
<dbReference type="EMBL" id="PNBA02000021">
    <property type="protein sequence ID" value="KAG6388217.1"/>
    <property type="molecule type" value="Genomic_DNA"/>
</dbReference>
<dbReference type="GO" id="GO:0030247">
    <property type="term" value="F:polysaccharide binding"/>
    <property type="evidence" value="ECO:0007669"/>
    <property type="project" value="InterPro"/>
</dbReference>
<keyword evidence="8 17" id="KW-0732">Signal</keyword>
<evidence type="ECO:0000256" key="16">
    <source>
        <dbReference type="SAM" id="Phobius"/>
    </source>
</evidence>